<feature type="coiled-coil region" evidence="1">
    <location>
        <begin position="234"/>
        <end position="261"/>
    </location>
</feature>
<dbReference type="PATRIC" id="fig|1268072.3.peg.715"/>
<proteinExistence type="predicted"/>
<feature type="coiled-coil region" evidence="1">
    <location>
        <begin position="99"/>
        <end position="136"/>
    </location>
</feature>
<evidence type="ECO:0000313" key="3">
    <source>
        <dbReference type="Proteomes" id="UP000019772"/>
    </source>
</evidence>
<dbReference type="AlphaFoldDB" id="X4ZTA0"/>
<keyword evidence="1" id="KW-0175">Coiled coil</keyword>
<organism evidence="2 3">
    <name type="scientific">Paenibacillus sabinae T27</name>
    <dbReference type="NCBI Taxonomy" id="1268072"/>
    <lineage>
        <taxon>Bacteria</taxon>
        <taxon>Bacillati</taxon>
        <taxon>Bacillota</taxon>
        <taxon>Bacilli</taxon>
        <taxon>Bacillales</taxon>
        <taxon>Paenibacillaceae</taxon>
        <taxon>Paenibacillus</taxon>
    </lineage>
</organism>
<dbReference type="HOGENOM" id="CLU_656957_0_0_9"/>
<dbReference type="KEGG" id="psab:PSAB_03460"/>
<keyword evidence="3" id="KW-1185">Reference proteome</keyword>
<reference evidence="2 3" key="1">
    <citation type="journal article" date="2014" name="PLoS Genet.">
        <title>Comparative Genomic Analysis of N2-Fixing and Non-N2-Fixing Paenibacillus spp.: Organization, Evolution and Expression of the Nitrogen Fixation Genes.</title>
        <authorList>
            <person name="Xie J.B."/>
            <person name="Du Z."/>
            <person name="Bai L."/>
            <person name="Tian C."/>
            <person name="Zhang Y."/>
            <person name="Xie J.Y."/>
            <person name="Wang T."/>
            <person name="Liu X."/>
            <person name="Chen X."/>
            <person name="Cheng Q."/>
            <person name="Chen S."/>
            <person name="Li J."/>
        </authorList>
    </citation>
    <scope>NUCLEOTIDE SEQUENCE [LARGE SCALE GENOMIC DNA]</scope>
    <source>
        <strain evidence="2 3">T27</strain>
    </source>
</reference>
<sequence>MGQITVGQVENLEETIRSLAHGYEGLRDACQLLLHRIAVKAAECALEQATSGALLMAAVTKEAEMGVWLAKATAEHAIADAELAAAIASANPVAITVASARVAETLAELQQAMEAYERAKRHRMRMEQRKELADRAAALTAELQEEVEGESAVRMRQAEESVDVGRSRLSSAHEALQAYLAANGVASAFHEWLRWSPPPNQPVRPETLNARLSMTPEQQRLFVEYLEERDPEFRAKLEKYRQDLREAAGEAERQAVQLKVRKQLSGTLGEKMVEYAFKPLAERIDTQNVTRFEDGRYTKTDITVHGLKTPVILGRGVGMGAPAGGSIRIEVKCGSVQYLLSQKEHMKFQAGGHRSARASMTVCSRDIKDLSSETERDLRQALTDAGSPLVGMLPRKKELDQACWNAVAGSERGVTGIV</sequence>
<protein>
    <submittedName>
        <fullName evidence="2">Uncharacterized protein</fullName>
    </submittedName>
</protein>
<dbReference type="Proteomes" id="UP000019772">
    <property type="component" value="Chromosome"/>
</dbReference>
<evidence type="ECO:0000256" key="1">
    <source>
        <dbReference type="SAM" id="Coils"/>
    </source>
</evidence>
<accession>X4ZTA0</accession>
<evidence type="ECO:0000313" key="2">
    <source>
        <dbReference type="EMBL" id="AHV95628.1"/>
    </source>
</evidence>
<name>X4ZTA0_9BACL</name>
<dbReference type="RefSeq" id="WP_025333215.1">
    <property type="nucleotide sequence ID" value="NZ_CP004078.1"/>
</dbReference>
<gene>
    <name evidence="2" type="ORF">PSAB_03460</name>
</gene>
<dbReference type="EMBL" id="CP004078">
    <property type="protein sequence ID" value="AHV95628.1"/>
    <property type="molecule type" value="Genomic_DNA"/>
</dbReference>
<dbReference type="eggNOG" id="ENOG502ZTN5">
    <property type="taxonomic scope" value="Bacteria"/>
</dbReference>
<dbReference type="STRING" id="1268072.PSAB_03460"/>
<dbReference type="OrthoDB" id="6778026at2"/>